<reference evidence="1 2" key="1">
    <citation type="submission" date="2017-06" db="EMBL/GenBank/DDBJ databases">
        <authorList>
            <person name="Kim H.J."/>
            <person name="Triplett B.A."/>
        </authorList>
    </citation>
    <scope>NUCLEOTIDE SEQUENCE [LARGE SCALE GENOMIC DNA]</scope>
    <source>
        <strain evidence="1 2">MWH-VicM1</strain>
    </source>
</reference>
<dbReference type="EMBL" id="FYEX01000001">
    <property type="protein sequence ID" value="SNC62089.1"/>
    <property type="molecule type" value="Genomic_DNA"/>
</dbReference>
<organism evidence="1 2">
    <name type="scientific">Polynucleobacter victoriensis</name>
    <dbReference type="NCBI Taxonomy" id="2049319"/>
    <lineage>
        <taxon>Bacteria</taxon>
        <taxon>Pseudomonadati</taxon>
        <taxon>Pseudomonadota</taxon>
        <taxon>Betaproteobacteria</taxon>
        <taxon>Burkholderiales</taxon>
        <taxon>Burkholderiaceae</taxon>
        <taxon>Polynucleobacter</taxon>
    </lineage>
</organism>
<name>A0A212T7U5_9BURK</name>
<evidence type="ECO:0000313" key="2">
    <source>
        <dbReference type="Proteomes" id="UP000197215"/>
    </source>
</evidence>
<accession>A0A212T7U5</accession>
<proteinExistence type="predicted"/>
<dbReference type="Gene3D" id="3.40.50.2000">
    <property type="entry name" value="Glycogen Phosphorylase B"/>
    <property type="match status" value="1"/>
</dbReference>
<evidence type="ECO:0000313" key="1">
    <source>
        <dbReference type="EMBL" id="SNC62089.1"/>
    </source>
</evidence>
<sequence length="439" mass="49863">MKYKKWLIISHAYNMDGRASSLTVTDKIPYLLEQGIEPIIISAVTGEKDRHIPHYQLLPWGPSGLRFDFRHWFATKFGRGAAYKICTPIVSIALLPFVIIERVLVGLSSQSSWALPAALKAIFLIKKQRVDLIYSSGGAWSAHYAAWVVKKITKIPWVAEIHDPMVIRVDSYDDGLGACRAKDARFLQRLETLICKDVDYAWWFTNGALSYAKKRNLELGDKGFVIFPGSEPPGCKLPLPLVHQYGDHLNIAHFGSLAADRSLEPVLYALKELFEQFPEAANYIRLNIYGAGLDEISKHAVHKLKMQSIINLHGRVESDPSTGETGRERIMKIMRGCDVLLGLHGKDEWCAEYIPSKLYDYFWTNRPIWGITNRNEELDQMLSVRGGYLSHTQDPKSILRTLQLIWGDWQKKSLKVPLFQPVSPKYAVSQILKKVSDIK</sequence>
<protein>
    <submittedName>
        <fullName evidence="1">Uncharacterized protein</fullName>
    </submittedName>
</protein>
<gene>
    <name evidence="1" type="ORF">SAMN06295916_0607</name>
</gene>
<dbReference type="OrthoDB" id="9794575at2"/>
<keyword evidence="2" id="KW-1185">Reference proteome</keyword>
<dbReference type="Proteomes" id="UP000197215">
    <property type="component" value="Unassembled WGS sequence"/>
</dbReference>
<dbReference type="RefSeq" id="WP_088812495.1">
    <property type="nucleotide sequence ID" value="NZ_FYEX01000001.1"/>
</dbReference>
<dbReference type="SUPFAM" id="SSF53756">
    <property type="entry name" value="UDP-Glycosyltransferase/glycogen phosphorylase"/>
    <property type="match status" value="1"/>
</dbReference>
<dbReference type="AlphaFoldDB" id="A0A212T7U5"/>